<dbReference type="PANTHER" id="PTHR43776:SF15">
    <property type="entry name" value="GLUTATHIONE IMPORT ATP-BINDING PROTEIN GSIA"/>
    <property type="match status" value="1"/>
</dbReference>
<protein>
    <recommendedName>
        <fullName evidence="15">Glutathione import ATP-binding protein GsiA</fullName>
        <ecNumber evidence="14">7.4.2.10</ecNumber>
    </recommendedName>
</protein>
<dbReference type="InterPro" id="IPR003439">
    <property type="entry name" value="ABC_transporter-like_ATP-bd"/>
</dbReference>
<dbReference type="GO" id="GO:0005524">
    <property type="term" value="F:ATP binding"/>
    <property type="evidence" value="ECO:0007669"/>
    <property type="project" value="UniProtKB-KW"/>
</dbReference>
<keyword evidence="19" id="KW-1185">Reference proteome</keyword>
<comment type="subcellular location">
    <subcellularLocation>
        <location evidence="1">Cell inner membrane</location>
        <topology evidence="1">Peripheral membrane protein</topology>
    </subcellularLocation>
</comment>
<keyword evidence="11" id="KW-0472">Membrane</keyword>
<evidence type="ECO:0000256" key="12">
    <source>
        <dbReference type="ARBA" id="ARBA00037530"/>
    </source>
</evidence>
<reference evidence="18 19" key="1">
    <citation type="submission" date="2020-08" db="EMBL/GenBank/DDBJ databases">
        <title>Genomic Encyclopedia of Type Strains, Phase IV (KMG-IV): sequencing the most valuable type-strain genomes for metagenomic binning, comparative biology and taxonomic classification.</title>
        <authorList>
            <person name="Goeker M."/>
        </authorList>
    </citation>
    <scope>NUCLEOTIDE SEQUENCE [LARGE SCALE GENOMIC DNA]</scope>
    <source>
        <strain evidence="18 19">DSM 100734</strain>
    </source>
</reference>
<sequence length="602" mass="66244">MTKPVLSVRNLSTSFLVDGQWKSVVRNMSFDVAPGETVAIVGESGSGKSVTSLSLMRLLAPATSRIEGEVMLNGRNLLALSEKEMRAVRGNEVSMIFQEPMTSLNPIFTIGRQISEVLIRHKAMSKTEARAETIRLLEKVRIPNAAGRFDEYPHQFSGGMRQRVMIAMALASRPKLLIADEPTTALDVTIQGQILDLIKVLQEEEGMSVLFITHDMGVVAEIADRTIVMFRGDEVETGPTEEIFHRGKHPYTRALLSAVPKLGSMQGHDWPTRFPVLDAETGKPAEPVEVADTVVLSKRPVLEVKNLVTRFAIRSGLWSRQTGAVHAVENVSFDLFQGETLSLVGESGCGKSTTGRSIMRLVEPTGGEVALDGYDVMRLDTMGLRQMRKSVQMIFQDPFSSLNPRMTVGTAISEPFIKHRLGTAKEAKEKTADLLEKVGLSADMASRYPHEFSGGQRQRIAIARALALDPKVIVADESVSALDVSIKAQVCNLLLDLQQSLNLAFLFISHDMAVVERVSHRVAVMYLGEIVEIGPRAAVFDNPQHPYTKKLMSAVPVPDPSRRGIRRGISNDELKSPVRAMGYEPPKREYREVSAGHMVQVG</sequence>
<evidence type="ECO:0000256" key="10">
    <source>
        <dbReference type="ARBA" id="ARBA00022967"/>
    </source>
</evidence>
<keyword evidence="8" id="KW-0378">Hydrolase</keyword>
<dbReference type="Proteomes" id="UP000547879">
    <property type="component" value="Unassembled WGS sequence"/>
</dbReference>
<dbReference type="PROSITE" id="PS00211">
    <property type="entry name" value="ABC_TRANSPORTER_1"/>
    <property type="match status" value="2"/>
</dbReference>
<evidence type="ECO:0000256" key="6">
    <source>
        <dbReference type="ARBA" id="ARBA00022737"/>
    </source>
</evidence>
<evidence type="ECO:0000256" key="8">
    <source>
        <dbReference type="ARBA" id="ARBA00022801"/>
    </source>
</evidence>
<dbReference type="PANTHER" id="PTHR43776">
    <property type="entry name" value="TRANSPORT ATP-BINDING PROTEIN"/>
    <property type="match status" value="1"/>
</dbReference>
<dbReference type="InterPro" id="IPR003593">
    <property type="entry name" value="AAA+_ATPase"/>
</dbReference>
<evidence type="ECO:0000256" key="11">
    <source>
        <dbReference type="ARBA" id="ARBA00023136"/>
    </source>
</evidence>
<dbReference type="CDD" id="cd03257">
    <property type="entry name" value="ABC_NikE_OppD_transporters"/>
    <property type="match status" value="2"/>
</dbReference>
<name>A0A7X0D1C1_9HYPH</name>
<keyword evidence="9 18" id="KW-0067">ATP-binding</keyword>
<keyword evidence="5" id="KW-0997">Cell inner membrane</keyword>
<comment type="catalytic activity">
    <reaction evidence="16">
        <text>glutathione(out) + ATP + H2O = glutathione(in) + ADP + phosphate + H(+)</text>
        <dbReference type="Rhea" id="RHEA:29791"/>
        <dbReference type="ChEBI" id="CHEBI:15377"/>
        <dbReference type="ChEBI" id="CHEBI:15378"/>
        <dbReference type="ChEBI" id="CHEBI:30616"/>
        <dbReference type="ChEBI" id="CHEBI:43474"/>
        <dbReference type="ChEBI" id="CHEBI:57925"/>
        <dbReference type="ChEBI" id="CHEBI:456216"/>
        <dbReference type="EC" id="7.4.2.10"/>
    </reaction>
</comment>
<evidence type="ECO:0000256" key="13">
    <source>
        <dbReference type="ARBA" id="ARBA00038416"/>
    </source>
</evidence>
<dbReference type="EMBL" id="JACHEG010000004">
    <property type="protein sequence ID" value="MBB6163858.1"/>
    <property type="molecule type" value="Genomic_DNA"/>
</dbReference>
<feature type="domain" description="ABC transporter" evidence="17">
    <location>
        <begin position="6"/>
        <end position="256"/>
    </location>
</feature>
<gene>
    <name evidence="18" type="ORF">HNQ72_003699</name>
</gene>
<keyword evidence="10" id="KW-1278">Translocase</keyword>
<evidence type="ECO:0000256" key="16">
    <source>
        <dbReference type="ARBA" id="ARBA00047640"/>
    </source>
</evidence>
<evidence type="ECO:0000256" key="7">
    <source>
        <dbReference type="ARBA" id="ARBA00022741"/>
    </source>
</evidence>
<dbReference type="EC" id="7.4.2.10" evidence="14"/>
<keyword evidence="4" id="KW-1003">Cell membrane</keyword>
<evidence type="ECO:0000256" key="1">
    <source>
        <dbReference type="ARBA" id="ARBA00004417"/>
    </source>
</evidence>
<dbReference type="SUPFAM" id="SSF52540">
    <property type="entry name" value="P-loop containing nucleoside triphosphate hydrolases"/>
    <property type="match status" value="2"/>
</dbReference>
<dbReference type="SMART" id="SM00382">
    <property type="entry name" value="AAA"/>
    <property type="match status" value="2"/>
</dbReference>
<comment type="subunit">
    <text evidence="2">The complex is composed of two ATP-binding proteins (GsiA), two transmembrane proteins (GsiC and GsiD) and a solute-binding protein (GsiB).</text>
</comment>
<feature type="domain" description="ABC transporter" evidence="17">
    <location>
        <begin position="302"/>
        <end position="552"/>
    </location>
</feature>
<proteinExistence type="inferred from homology"/>
<dbReference type="NCBIfam" id="NF008453">
    <property type="entry name" value="PRK11308.1"/>
    <property type="match status" value="2"/>
</dbReference>
<dbReference type="GO" id="GO:0016887">
    <property type="term" value="F:ATP hydrolysis activity"/>
    <property type="evidence" value="ECO:0007669"/>
    <property type="project" value="InterPro"/>
</dbReference>
<evidence type="ECO:0000256" key="3">
    <source>
        <dbReference type="ARBA" id="ARBA00022448"/>
    </source>
</evidence>
<comment type="caution">
    <text evidence="18">The sequence shown here is derived from an EMBL/GenBank/DDBJ whole genome shotgun (WGS) entry which is preliminary data.</text>
</comment>
<dbReference type="AlphaFoldDB" id="A0A7X0D1C1"/>
<dbReference type="FunFam" id="3.40.50.300:FF:000016">
    <property type="entry name" value="Oligopeptide ABC transporter ATP-binding component"/>
    <property type="match status" value="2"/>
</dbReference>
<evidence type="ECO:0000256" key="5">
    <source>
        <dbReference type="ARBA" id="ARBA00022519"/>
    </source>
</evidence>
<evidence type="ECO:0000256" key="4">
    <source>
        <dbReference type="ARBA" id="ARBA00022475"/>
    </source>
</evidence>
<evidence type="ECO:0000256" key="2">
    <source>
        <dbReference type="ARBA" id="ARBA00011469"/>
    </source>
</evidence>
<dbReference type="RefSeq" id="WP_183993924.1">
    <property type="nucleotide sequence ID" value="NZ_BMHW01000012.1"/>
</dbReference>
<dbReference type="PROSITE" id="PS50893">
    <property type="entry name" value="ABC_TRANSPORTER_2"/>
    <property type="match status" value="2"/>
</dbReference>
<dbReference type="GO" id="GO:0005886">
    <property type="term" value="C:plasma membrane"/>
    <property type="evidence" value="ECO:0007669"/>
    <property type="project" value="UniProtKB-SubCell"/>
</dbReference>
<dbReference type="NCBIfam" id="NF007739">
    <property type="entry name" value="PRK10419.1"/>
    <property type="match status" value="2"/>
</dbReference>
<organism evidence="18 19">
    <name type="scientific">Rhizobium wenxiniae</name>
    <dbReference type="NCBI Taxonomy" id="1737357"/>
    <lineage>
        <taxon>Bacteria</taxon>
        <taxon>Pseudomonadati</taxon>
        <taxon>Pseudomonadota</taxon>
        <taxon>Alphaproteobacteria</taxon>
        <taxon>Hyphomicrobiales</taxon>
        <taxon>Rhizobiaceae</taxon>
        <taxon>Rhizobium/Agrobacterium group</taxon>
        <taxon>Rhizobium</taxon>
    </lineage>
</organism>
<dbReference type="InterPro" id="IPR027417">
    <property type="entry name" value="P-loop_NTPase"/>
</dbReference>
<comment type="similarity">
    <text evidence="13">Belongs to the ABC transporter superfamily. Glutathione importer (TC 3.A.1.5.11) family.</text>
</comment>
<evidence type="ECO:0000256" key="9">
    <source>
        <dbReference type="ARBA" id="ARBA00022840"/>
    </source>
</evidence>
<dbReference type="InterPro" id="IPR013563">
    <property type="entry name" value="Oligopep_ABC_C"/>
</dbReference>
<dbReference type="Pfam" id="PF08352">
    <property type="entry name" value="oligo_HPY"/>
    <property type="match status" value="2"/>
</dbReference>
<accession>A0A7X0D1C1</accession>
<dbReference type="GO" id="GO:0055085">
    <property type="term" value="P:transmembrane transport"/>
    <property type="evidence" value="ECO:0007669"/>
    <property type="project" value="UniProtKB-ARBA"/>
</dbReference>
<keyword evidence="3" id="KW-0813">Transport</keyword>
<comment type="function">
    <text evidence="12">Part of the ABC transporter complex GsiABCD involved in glutathione import. Responsible for energy coupling to the transport system.</text>
</comment>
<dbReference type="GO" id="GO:0015833">
    <property type="term" value="P:peptide transport"/>
    <property type="evidence" value="ECO:0007669"/>
    <property type="project" value="InterPro"/>
</dbReference>
<evidence type="ECO:0000256" key="14">
    <source>
        <dbReference type="ARBA" id="ARBA00039050"/>
    </source>
</evidence>
<dbReference type="InterPro" id="IPR017871">
    <property type="entry name" value="ABC_transporter-like_CS"/>
</dbReference>
<dbReference type="Gene3D" id="3.40.50.300">
    <property type="entry name" value="P-loop containing nucleotide triphosphate hydrolases"/>
    <property type="match status" value="2"/>
</dbReference>
<evidence type="ECO:0000313" key="19">
    <source>
        <dbReference type="Proteomes" id="UP000547879"/>
    </source>
</evidence>
<keyword evidence="6" id="KW-0677">Repeat</keyword>
<keyword evidence="7" id="KW-0547">Nucleotide-binding</keyword>
<evidence type="ECO:0000256" key="15">
    <source>
        <dbReference type="ARBA" id="ARBA00041187"/>
    </source>
</evidence>
<evidence type="ECO:0000313" key="18">
    <source>
        <dbReference type="EMBL" id="MBB6163858.1"/>
    </source>
</evidence>
<dbReference type="Pfam" id="PF00005">
    <property type="entry name" value="ABC_tran"/>
    <property type="match status" value="2"/>
</dbReference>
<dbReference type="InterPro" id="IPR050319">
    <property type="entry name" value="ABC_transp_ATP-bind"/>
</dbReference>
<evidence type="ECO:0000259" key="17">
    <source>
        <dbReference type="PROSITE" id="PS50893"/>
    </source>
</evidence>